<evidence type="ECO:0000256" key="1">
    <source>
        <dbReference type="ARBA" id="ARBA00000085"/>
    </source>
</evidence>
<dbReference type="PANTHER" id="PTHR41523:SF8">
    <property type="entry name" value="ETHYLENE RESPONSE SENSOR PROTEIN"/>
    <property type="match status" value="1"/>
</dbReference>
<comment type="catalytic activity">
    <reaction evidence="1">
        <text>ATP + protein L-histidine = ADP + protein N-phospho-L-histidine.</text>
        <dbReference type="EC" id="2.7.13.3"/>
    </reaction>
</comment>
<keyword evidence="8" id="KW-0472">Membrane</keyword>
<name>A0A3E1EV05_9FLAO</name>
<reference evidence="10 11" key="1">
    <citation type="submission" date="2018-08" db="EMBL/GenBank/DDBJ databases">
        <title>The draft genome squence of Brumimicrobium sp. N62.</title>
        <authorList>
            <person name="Du Z.-J."/>
            <person name="Luo H.-R."/>
        </authorList>
    </citation>
    <scope>NUCLEOTIDE SEQUENCE [LARGE SCALE GENOMIC DNA]</scope>
    <source>
        <strain evidence="10 11">N62</strain>
    </source>
</reference>
<evidence type="ECO:0000256" key="5">
    <source>
        <dbReference type="ARBA" id="ARBA00022741"/>
    </source>
</evidence>
<evidence type="ECO:0000256" key="6">
    <source>
        <dbReference type="ARBA" id="ARBA00022777"/>
    </source>
</evidence>
<evidence type="ECO:0000313" key="11">
    <source>
        <dbReference type="Proteomes" id="UP000257127"/>
    </source>
</evidence>
<evidence type="ECO:0000256" key="8">
    <source>
        <dbReference type="SAM" id="Phobius"/>
    </source>
</evidence>
<dbReference type="InterPro" id="IPR036890">
    <property type="entry name" value="HATPase_C_sf"/>
</dbReference>
<feature type="domain" description="Signal transduction histidine kinase subgroup 2 dimerisation and phosphoacceptor" evidence="9">
    <location>
        <begin position="366"/>
        <end position="435"/>
    </location>
</feature>
<keyword evidence="8" id="KW-0812">Transmembrane</keyword>
<dbReference type="Gene3D" id="3.30.565.10">
    <property type="entry name" value="Histidine kinase-like ATPase, C-terminal domain"/>
    <property type="match status" value="1"/>
</dbReference>
<dbReference type="EMBL" id="QURB01000009">
    <property type="protein sequence ID" value="RFC53387.1"/>
    <property type="molecule type" value="Genomic_DNA"/>
</dbReference>
<keyword evidence="6 10" id="KW-0418">Kinase</keyword>
<keyword evidence="5" id="KW-0547">Nucleotide-binding</keyword>
<protein>
    <recommendedName>
        <fullName evidence="2">histidine kinase</fullName>
        <ecNumber evidence="2">2.7.13.3</ecNumber>
    </recommendedName>
</protein>
<dbReference type="Pfam" id="PF07568">
    <property type="entry name" value="HisKA_2"/>
    <property type="match status" value="1"/>
</dbReference>
<dbReference type="Proteomes" id="UP000257127">
    <property type="component" value="Unassembled WGS sequence"/>
</dbReference>
<dbReference type="AlphaFoldDB" id="A0A3E1EV05"/>
<dbReference type="GO" id="GO:0004673">
    <property type="term" value="F:protein histidine kinase activity"/>
    <property type="evidence" value="ECO:0007669"/>
    <property type="project" value="UniProtKB-EC"/>
</dbReference>
<dbReference type="Gene3D" id="3.30.450.20">
    <property type="entry name" value="PAS domain"/>
    <property type="match status" value="1"/>
</dbReference>
<evidence type="ECO:0000259" key="9">
    <source>
        <dbReference type="Pfam" id="PF07568"/>
    </source>
</evidence>
<dbReference type="EC" id="2.7.13.3" evidence="2"/>
<accession>A0A3E1EV05</accession>
<keyword evidence="3" id="KW-0597">Phosphoprotein</keyword>
<gene>
    <name evidence="10" type="ORF">DXU93_13215</name>
</gene>
<sequence length="544" mass="63513">MLLMLNLNLSFSQNDSIANVTFEEKLDIIMLLTETFQYSAAMKELKAIEELNPEVITESIENEVAYRLMLSRVYRLSAQPKDAIHQLKILPEIKDNLNLKLKVDFRRAALYAESPGLDFDLRAKKALPIINNGITLAEKIGDKNMIASFYNLKGSFLYAHCLTKNKDCLDTLQNVKPYYLKSLDLFLDIGDTLNYHNVLNGYFHLAIDEKSKEVDSIFELVNYYTRHSNYFPNLITSRNLLGHYYMLIKQDSLAYYQQKVLEKETLVKEKTQNSDNIIQKLKLLYEFDSLKANIDLNRGIIEQKDLAIIESNKRIKQNIIFSLLLGTLSVILIISLIRQKRLVIFTNKVNKELNKANNNYELLLKESNHRIKNNLQMIMSIIELDKNELPSDENKVLENISSKITTIASLHKLLDFKEHNQKVDLRTYFNEILNYFENFTKKKLKFSTNFSDIKIKSEKIIYFGLVLNEIISNTIQHRGVEGKIEIAVVKEDELYVFTYRDYSSFGKFEKNNGIILIEDLIKRFEGFNYSFNGEIGEYKFYFYD</sequence>
<evidence type="ECO:0000256" key="3">
    <source>
        <dbReference type="ARBA" id="ARBA00022553"/>
    </source>
</evidence>
<dbReference type="PANTHER" id="PTHR41523">
    <property type="entry name" value="TWO-COMPONENT SYSTEM SENSOR PROTEIN"/>
    <property type="match status" value="1"/>
</dbReference>
<evidence type="ECO:0000256" key="4">
    <source>
        <dbReference type="ARBA" id="ARBA00022679"/>
    </source>
</evidence>
<keyword evidence="11" id="KW-1185">Reference proteome</keyword>
<keyword evidence="4" id="KW-0808">Transferase</keyword>
<keyword evidence="8" id="KW-1133">Transmembrane helix</keyword>
<organism evidence="10 11">
    <name type="scientific">Brumimicrobium aurantiacum</name>
    <dbReference type="NCBI Taxonomy" id="1737063"/>
    <lineage>
        <taxon>Bacteria</taxon>
        <taxon>Pseudomonadati</taxon>
        <taxon>Bacteroidota</taxon>
        <taxon>Flavobacteriia</taxon>
        <taxon>Flavobacteriales</taxon>
        <taxon>Crocinitomicaceae</taxon>
        <taxon>Brumimicrobium</taxon>
    </lineage>
</organism>
<keyword evidence="7" id="KW-0067">ATP-binding</keyword>
<feature type="transmembrane region" description="Helical" evidence="8">
    <location>
        <begin position="319"/>
        <end position="337"/>
    </location>
</feature>
<dbReference type="GO" id="GO:0005524">
    <property type="term" value="F:ATP binding"/>
    <property type="evidence" value="ECO:0007669"/>
    <property type="project" value="UniProtKB-KW"/>
</dbReference>
<evidence type="ECO:0000313" key="10">
    <source>
        <dbReference type="EMBL" id="RFC53387.1"/>
    </source>
</evidence>
<comment type="caution">
    <text evidence="10">The sequence shown here is derived from an EMBL/GenBank/DDBJ whole genome shotgun (WGS) entry which is preliminary data.</text>
</comment>
<proteinExistence type="predicted"/>
<dbReference type="InterPro" id="IPR011495">
    <property type="entry name" value="Sig_transdc_His_kin_sub2_dim/P"/>
</dbReference>
<evidence type="ECO:0000256" key="7">
    <source>
        <dbReference type="ARBA" id="ARBA00022840"/>
    </source>
</evidence>
<evidence type="ECO:0000256" key="2">
    <source>
        <dbReference type="ARBA" id="ARBA00012438"/>
    </source>
</evidence>